<comment type="caution">
    <text evidence="2">The sequence shown here is derived from an EMBL/GenBank/DDBJ whole genome shotgun (WGS) entry which is preliminary data.</text>
</comment>
<sequence>MKYTLSLSLLSYSLSTLQEDSDISSSSAQSILHVLILNDPSASSPSLRFIIITVSVLFGTLFPSFRNTPHRHHARQPHILSA</sequence>
<organism evidence="2 3">
    <name type="scientific">Glomerella acutata</name>
    <name type="common">Colletotrichum acutatum</name>
    <dbReference type="NCBI Taxonomy" id="27357"/>
    <lineage>
        <taxon>Eukaryota</taxon>
        <taxon>Fungi</taxon>
        <taxon>Dikarya</taxon>
        <taxon>Ascomycota</taxon>
        <taxon>Pezizomycotina</taxon>
        <taxon>Sordariomycetes</taxon>
        <taxon>Hypocreomycetidae</taxon>
        <taxon>Glomerellales</taxon>
        <taxon>Glomerellaceae</taxon>
        <taxon>Colletotrichum</taxon>
        <taxon>Colletotrichum acutatum species complex</taxon>
    </lineage>
</organism>
<reference evidence="2" key="1">
    <citation type="submission" date="2021-12" db="EMBL/GenBank/DDBJ databases">
        <title>Comparative genomics, transcriptomics and evolutionary studies reveal genomic signatures of adaptation to plant cell wall in hemibiotrophic fungi.</title>
        <authorList>
            <consortium name="DOE Joint Genome Institute"/>
            <person name="Baroncelli R."/>
            <person name="Diaz J.F."/>
            <person name="Benocci T."/>
            <person name="Peng M."/>
            <person name="Battaglia E."/>
            <person name="Haridas S."/>
            <person name="Andreopoulos W."/>
            <person name="Labutti K."/>
            <person name="Pangilinan J."/>
            <person name="Floch G.L."/>
            <person name="Makela M.R."/>
            <person name="Henrissat B."/>
            <person name="Grigoriev I.V."/>
            <person name="Crouch J.A."/>
            <person name="De Vries R.P."/>
            <person name="Sukno S.A."/>
            <person name="Thon M.R."/>
        </authorList>
    </citation>
    <scope>NUCLEOTIDE SEQUENCE</scope>
    <source>
        <strain evidence="2">CBS 112980</strain>
    </source>
</reference>
<gene>
    <name evidence="2" type="ORF">BDZ83DRAFT_441768</name>
</gene>
<keyword evidence="1" id="KW-1133">Transmembrane helix</keyword>
<accession>A0AAD8XC81</accession>
<keyword evidence="1" id="KW-0812">Transmembrane</keyword>
<keyword evidence="1" id="KW-0472">Membrane</keyword>
<dbReference type="RefSeq" id="XP_060361927.1">
    <property type="nucleotide sequence ID" value="XM_060503114.1"/>
</dbReference>
<dbReference type="Proteomes" id="UP001244207">
    <property type="component" value="Unassembled WGS sequence"/>
</dbReference>
<keyword evidence="3" id="KW-1185">Reference proteome</keyword>
<dbReference type="EMBL" id="JAHMHS010000088">
    <property type="protein sequence ID" value="KAK1720416.1"/>
    <property type="molecule type" value="Genomic_DNA"/>
</dbReference>
<evidence type="ECO:0000256" key="1">
    <source>
        <dbReference type="SAM" id="Phobius"/>
    </source>
</evidence>
<feature type="transmembrane region" description="Helical" evidence="1">
    <location>
        <begin position="47"/>
        <end position="65"/>
    </location>
</feature>
<protein>
    <submittedName>
        <fullName evidence="2">Uncharacterized protein</fullName>
    </submittedName>
</protein>
<dbReference type="GeneID" id="85387013"/>
<evidence type="ECO:0000313" key="3">
    <source>
        <dbReference type="Proteomes" id="UP001244207"/>
    </source>
</evidence>
<name>A0AAD8XC81_GLOAC</name>
<evidence type="ECO:0000313" key="2">
    <source>
        <dbReference type="EMBL" id="KAK1720416.1"/>
    </source>
</evidence>
<proteinExistence type="predicted"/>
<dbReference type="AlphaFoldDB" id="A0AAD8XC81"/>